<organism evidence="1 2">
    <name type="scientific">Acinetobacter baylyi (strain ATCC 33305 / BD413 / ADP1)</name>
    <dbReference type="NCBI Taxonomy" id="62977"/>
    <lineage>
        <taxon>Bacteria</taxon>
        <taxon>Pseudomonadati</taxon>
        <taxon>Pseudomonadota</taxon>
        <taxon>Gammaproteobacteria</taxon>
        <taxon>Moraxellales</taxon>
        <taxon>Moraxellaceae</taxon>
        <taxon>Acinetobacter</taxon>
    </lineage>
</organism>
<dbReference type="KEGG" id="aci:ACIAD0441"/>
<dbReference type="Proteomes" id="UP000000430">
    <property type="component" value="Chromosome"/>
</dbReference>
<sequence length="81" mass="9432">MAVPIHQHFSLKISSWRNVSDVHQFTFNNQREGWRHISLNKLLCKCTIKRDSLFFADIISLRRGHILLGPIRVFGEALTES</sequence>
<proteinExistence type="predicted"/>
<gene>
    <name evidence="1" type="ordered locus">ACIAD0441</name>
</gene>
<dbReference type="EMBL" id="CR543861">
    <property type="protein sequence ID" value="CAG67379.1"/>
    <property type="molecule type" value="Genomic_DNA"/>
</dbReference>
<reference evidence="1 2" key="1">
    <citation type="journal article" date="2004" name="Nucleic Acids Res.">
        <title>Unique features revealed by the genome sequence of Acinetobacter sp. ADP1, a versatile and naturally transformation competent bacterium.</title>
        <authorList>
            <person name="Barbe V."/>
            <person name="Vallenet D."/>
            <person name="Fonknechten N."/>
            <person name="Kreimeyer A."/>
            <person name="Oztas S."/>
            <person name="Labarre L."/>
            <person name="Cruveiller S."/>
            <person name="Robert C."/>
            <person name="Duprat S."/>
            <person name="Wincker P."/>
            <person name="Ornston L.N."/>
            <person name="Weissenbach J."/>
            <person name="Marliere P."/>
            <person name="Cohen G.N."/>
            <person name="Medigue C."/>
        </authorList>
    </citation>
    <scope>NUCLEOTIDE SEQUENCE [LARGE SCALE GENOMIC DNA]</scope>
    <source>
        <strain evidence="2">ATCC 33305 / BD413 / ADP1</strain>
    </source>
</reference>
<protein>
    <submittedName>
        <fullName evidence="1">Uncharacterized protein</fullName>
    </submittedName>
</protein>
<dbReference type="AlphaFoldDB" id="Q6FEX9"/>
<evidence type="ECO:0000313" key="2">
    <source>
        <dbReference type="Proteomes" id="UP000000430"/>
    </source>
</evidence>
<evidence type="ECO:0000313" key="1">
    <source>
        <dbReference type="EMBL" id="CAG67379.1"/>
    </source>
</evidence>
<dbReference type="HOGENOM" id="CLU_2565987_0_0_6"/>
<name>Q6FEX9_ACIAD</name>
<accession>Q6FEX9</accession>